<organism evidence="2 3">
    <name type="scientific">Dufourea novaeangliae</name>
    <name type="common">Sweat bee</name>
    <dbReference type="NCBI Taxonomy" id="178035"/>
    <lineage>
        <taxon>Eukaryota</taxon>
        <taxon>Metazoa</taxon>
        <taxon>Ecdysozoa</taxon>
        <taxon>Arthropoda</taxon>
        <taxon>Hexapoda</taxon>
        <taxon>Insecta</taxon>
        <taxon>Pterygota</taxon>
        <taxon>Neoptera</taxon>
        <taxon>Endopterygota</taxon>
        <taxon>Hymenoptera</taxon>
        <taxon>Apocrita</taxon>
        <taxon>Aculeata</taxon>
        <taxon>Apoidea</taxon>
        <taxon>Anthophila</taxon>
        <taxon>Halictidae</taxon>
        <taxon>Rophitinae</taxon>
        <taxon>Dufourea</taxon>
    </lineage>
</organism>
<dbReference type="Proteomes" id="UP000076502">
    <property type="component" value="Unassembled WGS sequence"/>
</dbReference>
<keyword evidence="1" id="KW-0732">Signal</keyword>
<evidence type="ECO:0000313" key="2">
    <source>
        <dbReference type="EMBL" id="KZC12292.1"/>
    </source>
</evidence>
<feature type="chain" id="PRO_5007599635" evidence="1">
    <location>
        <begin position="28"/>
        <end position="56"/>
    </location>
</feature>
<dbReference type="AlphaFoldDB" id="A0A154PKB6"/>
<protein>
    <submittedName>
        <fullName evidence="2">Uncharacterized protein</fullName>
    </submittedName>
</protein>
<feature type="signal peptide" evidence="1">
    <location>
        <begin position="1"/>
        <end position="27"/>
    </location>
</feature>
<proteinExistence type="predicted"/>
<gene>
    <name evidence="2" type="ORF">WN55_03806</name>
</gene>
<accession>A0A154PKB6</accession>
<reference evidence="2 3" key="1">
    <citation type="submission" date="2015-07" db="EMBL/GenBank/DDBJ databases">
        <title>The genome of Dufourea novaeangliae.</title>
        <authorList>
            <person name="Pan H."/>
            <person name="Kapheim K."/>
        </authorList>
    </citation>
    <scope>NUCLEOTIDE SEQUENCE [LARGE SCALE GENOMIC DNA]</scope>
    <source>
        <strain evidence="2">0120121106</strain>
        <tissue evidence="2">Whole body</tissue>
    </source>
</reference>
<keyword evidence="3" id="KW-1185">Reference proteome</keyword>
<evidence type="ECO:0000256" key="1">
    <source>
        <dbReference type="SAM" id="SignalP"/>
    </source>
</evidence>
<sequence length="56" mass="6443">MNQGLKLILVLVSMVFVSGYFMTPVRADPSKCGVFYRRRCRFPEIRKLCGDLCNGR</sequence>
<dbReference type="EMBL" id="KQ434943">
    <property type="protein sequence ID" value="KZC12292.1"/>
    <property type="molecule type" value="Genomic_DNA"/>
</dbReference>
<name>A0A154PKB6_DUFNO</name>
<evidence type="ECO:0000313" key="3">
    <source>
        <dbReference type="Proteomes" id="UP000076502"/>
    </source>
</evidence>